<name>A0ABS4WS94_9MICO</name>
<accession>A0ABS4WS94</accession>
<dbReference type="Proteomes" id="UP000703720">
    <property type="component" value="Unassembled WGS sequence"/>
</dbReference>
<gene>
    <name evidence="1" type="ORF">JOF42_002587</name>
</gene>
<proteinExistence type="predicted"/>
<evidence type="ECO:0000313" key="2">
    <source>
        <dbReference type="Proteomes" id="UP000703720"/>
    </source>
</evidence>
<comment type="caution">
    <text evidence="1">The sequence shown here is derived from an EMBL/GenBank/DDBJ whole genome shotgun (WGS) entry which is preliminary data.</text>
</comment>
<reference evidence="1 2" key="1">
    <citation type="submission" date="2021-03" db="EMBL/GenBank/DDBJ databases">
        <title>Sequencing the genomes of 1000 actinobacteria strains.</title>
        <authorList>
            <person name="Klenk H.-P."/>
        </authorList>
    </citation>
    <scope>NUCLEOTIDE SEQUENCE [LARGE SCALE GENOMIC DNA]</scope>
    <source>
        <strain evidence="1 2">DSM 13468</strain>
    </source>
</reference>
<evidence type="ECO:0000313" key="1">
    <source>
        <dbReference type="EMBL" id="MBP2379092.1"/>
    </source>
</evidence>
<protein>
    <submittedName>
        <fullName evidence="1">Uncharacterized protein</fullName>
    </submittedName>
</protein>
<sequence length="29" mass="3165">MERTLRNLVIASIGRRAAAIRRGEVVANA</sequence>
<organism evidence="1 2">
    <name type="scientific">Microbacterium phyllosphaerae</name>
    <dbReference type="NCBI Taxonomy" id="124798"/>
    <lineage>
        <taxon>Bacteria</taxon>
        <taxon>Bacillati</taxon>
        <taxon>Actinomycetota</taxon>
        <taxon>Actinomycetes</taxon>
        <taxon>Micrococcales</taxon>
        <taxon>Microbacteriaceae</taxon>
        <taxon>Microbacterium</taxon>
    </lineage>
</organism>
<keyword evidence="2" id="KW-1185">Reference proteome</keyword>
<dbReference type="EMBL" id="JAGIOA010000001">
    <property type="protein sequence ID" value="MBP2379092.1"/>
    <property type="molecule type" value="Genomic_DNA"/>
</dbReference>